<protein>
    <recommendedName>
        <fullName evidence="3">Helix-turn-helix domain-containing protein</fullName>
    </recommendedName>
</protein>
<dbReference type="Proteomes" id="UP000003835">
    <property type="component" value="Unassembled WGS sequence"/>
</dbReference>
<evidence type="ECO:0008006" key="3">
    <source>
        <dbReference type="Google" id="ProtNLM"/>
    </source>
</evidence>
<dbReference type="eggNOG" id="ENOG5032S1Q">
    <property type="taxonomic scope" value="Bacteria"/>
</dbReference>
<reference evidence="1 2" key="1">
    <citation type="submission" date="2008-07" db="EMBL/GenBank/DDBJ databases">
        <authorList>
            <person name="Tandeau de Marsac N."/>
            <person name="Ferriera S."/>
            <person name="Johnson J."/>
            <person name="Kravitz S."/>
            <person name="Beeson K."/>
            <person name="Sutton G."/>
            <person name="Rogers Y.-H."/>
            <person name="Friedman R."/>
            <person name="Frazier M."/>
            <person name="Venter J.C."/>
        </authorList>
    </citation>
    <scope>NUCLEOTIDE SEQUENCE [LARGE SCALE GENOMIC DNA]</scope>
    <source>
        <strain evidence="1 2">PCC 7420</strain>
    </source>
</reference>
<sequence>MILGRFYEYHHHQWMVYYIIQLAPDSPSAAWVTTDTAAEADLQKIPDTVELNEENGDSYRYPTHSRCGIPPLSLHCPTGRYNPRRRHNLRPITQREQYIIDLYCYCELGMTPKRFYAKWDVTYEQLSHICSRSLGTVQNWFNRGQGYYPPQPRDLRHLAIMDFLLEHFEEIPQSLMDLLCSSR</sequence>
<gene>
    <name evidence="1" type="ORF">MC7420_4495</name>
</gene>
<dbReference type="AlphaFoldDB" id="B4VY47"/>
<evidence type="ECO:0000313" key="1">
    <source>
        <dbReference type="EMBL" id="EDX73248.1"/>
    </source>
</evidence>
<dbReference type="HOGENOM" id="CLU_1472818_0_0_3"/>
<organism evidence="1 2">
    <name type="scientific">Coleofasciculus chthonoplastes PCC 7420</name>
    <dbReference type="NCBI Taxonomy" id="118168"/>
    <lineage>
        <taxon>Bacteria</taxon>
        <taxon>Bacillati</taxon>
        <taxon>Cyanobacteriota</taxon>
        <taxon>Cyanophyceae</taxon>
        <taxon>Coleofasciculales</taxon>
        <taxon>Coleofasciculaceae</taxon>
        <taxon>Coleofasciculus</taxon>
    </lineage>
</organism>
<name>B4VY47_9CYAN</name>
<keyword evidence="2" id="KW-1185">Reference proteome</keyword>
<dbReference type="EMBL" id="DS989859">
    <property type="protein sequence ID" value="EDX73248.1"/>
    <property type="molecule type" value="Genomic_DNA"/>
</dbReference>
<proteinExistence type="predicted"/>
<evidence type="ECO:0000313" key="2">
    <source>
        <dbReference type="Proteomes" id="UP000003835"/>
    </source>
</evidence>
<accession>B4VY47</accession>